<proteinExistence type="inferred from homology"/>
<dbReference type="Pfam" id="PF12143">
    <property type="entry name" value="PPO1_KFDV"/>
    <property type="match status" value="1"/>
</dbReference>
<name>A0A8S0VFG8_OLEEU</name>
<feature type="region of interest" description="Disordered" evidence="3">
    <location>
        <begin position="1"/>
        <end position="23"/>
    </location>
</feature>
<evidence type="ECO:0000256" key="2">
    <source>
        <dbReference type="ARBA" id="ARBA00023008"/>
    </source>
</evidence>
<dbReference type="PANTHER" id="PTHR11474">
    <property type="entry name" value="TYROSINASE FAMILY MEMBER"/>
    <property type="match status" value="1"/>
</dbReference>
<reference evidence="6 7" key="1">
    <citation type="submission" date="2019-12" db="EMBL/GenBank/DDBJ databases">
        <authorList>
            <person name="Alioto T."/>
            <person name="Alioto T."/>
            <person name="Gomez Garrido J."/>
        </authorList>
    </citation>
    <scope>NUCLEOTIDE SEQUENCE [LARGE SCALE GENOMIC DNA]</scope>
</reference>
<evidence type="ECO:0000313" key="6">
    <source>
        <dbReference type="EMBL" id="CAA3031142.1"/>
    </source>
</evidence>
<accession>A0A8S0VFG8</accession>
<dbReference type="InterPro" id="IPR022739">
    <property type="entry name" value="Polyphenol_oxidase_cen"/>
</dbReference>
<dbReference type="AlphaFoldDB" id="A0A8S0VFG8"/>
<keyword evidence="7" id="KW-1185">Reference proteome</keyword>
<evidence type="ECO:0000259" key="4">
    <source>
        <dbReference type="Pfam" id="PF12142"/>
    </source>
</evidence>
<comment type="similarity">
    <text evidence="1">Belongs to the tyrosinase family.</text>
</comment>
<sequence length="163" mass="18077">MGSPYRTGSNPKPGAGSSERGSHTEVHSWLVRVTVNDCLDNRDMGYVYERIDLPWLSSRPPAQAARSKVFKASSSDAPKADTVFPVVVDRIIRAVVPKTKKGKANELLVLENMEVDTTKLLKVDVFVNDEDDNLDDLSKASYAGNYAQVPHKSKNKIMLRTMI</sequence>
<feature type="domain" description="Polyphenol oxidase central" evidence="4">
    <location>
        <begin position="30"/>
        <end position="60"/>
    </location>
</feature>
<feature type="domain" description="Polyphenol oxidase C-terminal" evidence="5">
    <location>
        <begin position="85"/>
        <end position="156"/>
    </location>
</feature>
<evidence type="ECO:0000256" key="3">
    <source>
        <dbReference type="SAM" id="MobiDB-lite"/>
    </source>
</evidence>
<dbReference type="InterPro" id="IPR022740">
    <property type="entry name" value="Polyphenol_oxidase_C"/>
</dbReference>
<dbReference type="PANTHER" id="PTHR11474:SF123">
    <property type="entry name" value="CATECHOL OXIDASE"/>
    <property type="match status" value="1"/>
</dbReference>
<protein>
    <submittedName>
        <fullName evidence="6">Polyphenol oxidase I, chloroplastic-like</fullName>
    </submittedName>
</protein>
<dbReference type="Proteomes" id="UP000594638">
    <property type="component" value="Unassembled WGS sequence"/>
</dbReference>
<evidence type="ECO:0000259" key="5">
    <source>
        <dbReference type="Pfam" id="PF12143"/>
    </source>
</evidence>
<comment type="caution">
    <text evidence="6">The sequence shown here is derived from an EMBL/GenBank/DDBJ whole genome shotgun (WGS) entry which is preliminary data.</text>
</comment>
<dbReference type="EMBL" id="CACTIH010009422">
    <property type="protein sequence ID" value="CAA3031142.1"/>
    <property type="molecule type" value="Genomic_DNA"/>
</dbReference>
<evidence type="ECO:0000313" key="7">
    <source>
        <dbReference type="Proteomes" id="UP000594638"/>
    </source>
</evidence>
<evidence type="ECO:0000256" key="1">
    <source>
        <dbReference type="ARBA" id="ARBA00009928"/>
    </source>
</evidence>
<dbReference type="OrthoDB" id="6132182at2759"/>
<dbReference type="Pfam" id="PF12142">
    <property type="entry name" value="PPO1_DWL"/>
    <property type="match status" value="1"/>
</dbReference>
<organism evidence="6 7">
    <name type="scientific">Olea europaea subsp. europaea</name>
    <dbReference type="NCBI Taxonomy" id="158383"/>
    <lineage>
        <taxon>Eukaryota</taxon>
        <taxon>Viridiplantae</taxon>
        <taxon>Streptophyta</taxon>
        <taxon>Embryophyta</taxon>
        <taxon>Tracheophyta</taxon>
        <taxon>Spermatophyta</taxon>
        <taxon>Magnoliopsida</taxon>
        <taxon>eudicotyledons</taxon>
        <taxon>Gunneridae</taxon>
        <taxon>Pentapetalae</taxon>
        <taxon>asterids</taxon>
        <taxon>lamiids</taxon>
        <taxon>Lamiales</taxon>
        <taxon>Oleaceae</taxon>
        <taxon>Oleeae</taxon>
        <taxon>Olea</taxon>
    </lineage>
</organism>
<dbReference type="GO" id="GO:0004097">
    <property type="term" value="F:catechol oxidase activity"/>
    <property type="evidence" value="ECO:0007669"/>
    <property type="project" value="InterPro"/>
</dbReference>
<dbReference type="InterPro" id="IPR050316">
    <property type="entry name" value="Tyrosinase/Hemocyanin"/>
</dbReference>
<gene>
    <name evidence="6" type="ORF">OLEA9_A096286</name>
</gene>
<feature type="compositionally biased region" description="Polar residues" evidence="3">
    <location>
        <begin position="1"/>
        <end position="10"/>
    </location>
</feature>
<keyword evidence="2" id="KW-0186">Copper</keyword>
<dbReference type="Gramene" id="OE9A096286T1">
    <property type="protein sequence ID" value="OE9A096286C1"/>
    <property type="gene ID" value="OE9A096286"/>
</dbReference>